<feature type="transmembrane region" description="Helical" evidence="7">
    <location>
        <begin position="101"/>
        <end position="130"/>
    </location>
</feature>
<evidence type="ECO:0000256" key="1">
    <source>
        <dbReference type="ARBA" id="ARBA00004651"/>
    </source>
</evidence>
<keyword evidence="6 7" id="KW-0472">Membrane</keyword>
<feature type="transmembrane region" description="Helical" evidence="7">
    <location>
        <begin position="240"/>
        <end position="260"/>
    </location>
</feature>
<feature type="transmembrane region" description="Helical" evidence="7">
    <location>
        <begin position="193"/>
        <end position="220"/>
    </location>
</feature>
<protein>
    <submittedName>
        <fullName evidence="10">Sugar ABC transporter permease</fullName>
    </submittedName>
</protein>
<evidence type="ECO:0000259" key="9">
    <source>
        <dbReference type="PROSITE" id="PS50928"/>
    </source>
</evidence>
<dbReference type="Proteomes" id="UP001501319">
    <property type="component" value="Unassembled WGS sequence"/>
</dbReference>
<evidence type="ECO:0000256" key="8">
    <source>
        <dbReference type="SAM" id="MobiDB-lite"/>
    </source>
</evidence>
<proteinExistence type="inferred from homology"/>
<dbReference type="RefSeq" id="WP_344109324.1">
    <property type="nucleotide sequence ID" value="NZ_BAAANE010000003.1"/>
</dbReference>
<feature type="transmembrane region" description="Helical" evidence="7">
    <location>
        <begin position="142"/>
        <end position="163"/>
    </location>
</feature>
<gene>
    <name evidence="10" type="ORF">GCM10009744_10390</name>
</gene>
<dbReference type="InterPro" id="IPR000515">
    <property type="entry name" value="MetI-like"/>
</dbReference>
<dbReference type="SUPFAM" id="SSF160964">
    <property type="entry name" value="MalF N-terminal region-like"/>
    <property type="match status" value="1"/>
</dbReference>
<comment type="subcellular location">
    <subcellularLocation>
        <location evidence="1 7">Cell membrane</location>
        <topology evidence="1 7">Multi-pass membrane protein</topology>
    </subcellularLocation>
</comment>
<keyword evidence="4 7" id="KW-0812">Transmembrane</keyword>
<name>A0ABP4R0I6_9ACTN</name>
<dbReference type="PANTHER" id="PTHR43005">
    <property type="entry name" value="BLR7065 PROTEIN"/>
    <property type="match status" value="1"/>
</dbReference>
<dbReference type="EMBL" id="BAAANE010000003">
    <property type="protein sequence ID" value="GAA1624740.1"/>
    <property type="molecule type" value="Genomic_DNA"/>
</dbReference>
<evidence type="ECO:0000313" key="10">
    <source>
        <dbReference type="EMBL" id="GAA1624740.1"/>
    </source>
</evidence>
<dbReference type="PANTHER" id="PTHR43005:SF1">
    <property type="entry name" value="SPERMIDINE_PUTRESCINE TRANSPORT SYSTEM PERMEASE PROTEIN"/>
    <property type="match status" value="1"/>
</dbReference>
<keyword evidence="3" id="KW-1003">Cell membrane</keyword>
<feature type="transmembrane region" description="Helical" evidence="7">
    <location>
        <begin position="300"/>
        <end position="319"/>
    </location>
</feature>
<keyword evidence="2 7" id="KW-0813">Transport</keyword>
<feature type="region of interest" description="Disordered" evidence="8">
    <location>
        <begin position="1"/>
        <end position="37"/>
    </location>
</feature>
<sequence length="327" mass="35467">MSASSHLVVEADPPRQSSEPSAHQRLTGRGPAGRRRHRSPSAGGYLFLAPAVVFLLVFAIYPIAVTVVYSFRNVTVAGLLSGRLPFVGLGNYREVLADPQFVHSVTVSVIFTVASVVFQFGIGFALALLFNERFPGRGAMRAIVMIGWVLPLVVVGTIFKWMFQSGEGVVNTVLAAVHPSLAVAWLEEPRSALGAIILTNIWLGIPFDMAMLLAGLQAISPVIYEAARIDGAGRWQCLRYVTLPLMRGPSLIVATLGVIYTMNVFEIILIVTGGGPGDATTVVPYYAYQRVFQFFKVGQASAVTVLMLCLLALVSALYLRLLRRSER</sequence>
<evidence type="ECO:0000313" key="11">
    <source>
        <dbReference type="Proteomes" id="UP001501319"/>
    </source>
</evidence>
<dbReference type="InterPro" id="IPR035906">
    <property type="entry name" value="MetI-like_sf"/>
</dbReference>
<evidence type="ECO:0000256" key="5">
    <source>
        <dbReference type="ARBA" id="ARBA00022989"/>
    </source>
</evidence>
<evidence type="ECO:0000256" key="6">
    <source>
        <dbReference type="ARBA" id="ARBA00023136"/>
    </source>
</evidence>
<dbReference type="PROSITE" id="PS50928">
    <property type="entry name" value="ABC_TM1"/>
    <property type="match status" value="1"/>
</dbReference>
<evidence type="ECO:0000256" key="7">
    <source>
        <dbReference type="RuleBase" id="RU363032"/>
    </source>
</evidence>
<evidence type="ECO:0000256" key="2">
    <source>
        <dbReference type="ARBA" id="ARBA00022448"/>
    </source>
</evidence>
<evidence type="ECO:0000256" key="4">
    <source>
        <dbReference type="ARBA" id="ARBA00022692"/>
    </source>
</evidence>
<comment type="caution">
    <text evidence="10">The sequence shown here is derived from an EMBL/GenBank/DDBJ whole genome shotgun (WGS) entry which is preliminary data.</text>
</comment>
<organism evidence="10 11">
    <name type="scientific">Kribbella alba</name>
    <dbReference type="NCBI Taxonomy" id="190197"/>
    <lineage>
        <taxon>Bacteria</taxon>
        <taxon>Bacillati</taxon>
        <taxon>Actinomycetota</taxon>
        <taxon>Actinomycetes</taxon>
        <taxon>Propionibacteriales</taxon>
        <taxon>Kribbellaceae</taxon>
        <taxon>Kribbella</taxon>
    </lineage>
</organism>
<dbReference type="SUPFAM" id="SSF161098">
    <property type="entry name" value="MetI-like"/>
    <property type="match status" value="1"/>
</dbReference>
<comment type="similarity">
    <text evidence="7">Belongs to the binding-protein-dependent transport system permease family.</text>
</comment>
<reference evidence="11" key="1">
    <citation type="journal article" date="2019" name="Int. J. Syst. Evol. Microbiol.">
        <title>The Global Catalogue of Microorganisms (GCM) 10K type strain sequencing project: providing services to taxonomists for standard genome sequencing and annotation.</title>
        <authorList>
            <consortium name="The Broad Institute Genomics Platform"/>
            <consortium name="The Broad Institute Genome Sequencing Center for Infectious Disease"/>
            <person name="Wu L."/>
            <person name="Ma J."/>
        </authorList>
    </citation>
    <scope>NUCLEOTIDE SEQUENCE [LARGE SCALE GENOMIC DNA]</scope>
    <source>
        <strain evidence="11">JCM 14306</strain>
    </source>
</reference>
<feature type="transmembrane region" description="Helical" evidence="7">
    <location>
        <begin position="44"/>
        <end position="71"/>
    </location>
</feature>
<keyword evidence="5 7" id="KW-1133">Transmembrane helix</keyword>
<evidence type="ECO:0000256" key="3">
    <source>
        <dbReference type="ARBA" id="ARBA00022475"/>
    </source>
</evidence>
<keyword evidence="11" id="KW-1185">Reference proteome</keyword>
<dbReference type="CDD" id="cd06261">
    <property type="entry name" value="TM_PBP2"/>
    <property type="match status" value="1"/>
</dbReference>
<dbReference type="Gene3D" id="1.10.3720.10">
    <property type="entry name" value="MetI-like"/>
    <property type="match status" value="1"/>
</dbReference>
<feature type="domain" description="ABC transmembrane type-1" evidence="9">
    <location>
        <begin position="105"/>
        <end position="318"/>
    </location>
</feature>
<accession>A0ABP4R0I6</accession>
<dbReference type="Pfam" id="PF00528">
    <property type="entry name" value="BPD_transp_1"/>
    <property type="match status" value="1"/>
</dbReference>